<dbReference type="InterPro" id="IPR036388">
    <property type="entry name" value="WH-like_DNA-bd_sf"/>
</dbReference>
<dbReference type="SUPFAM" id="SSF46785">
    <property type="entry name" value="Winged helix' DNA-binding domain"/>
    <property type="match status" value="1"/>
</dbReference>
<feature type="domain" description="HTH marR-type" evidence="1">
    <location>
        <begin position="1"/>
        <end position="45"/>
    </location>
</feature>
<reference evidence="2 3" key="1">
    <citation type="submission" date="2023-03" db="EMBL/GenBank/DDBJ databases">
        <authorList>
            <person name="Kaur S."/>
            <person name="Espinosa-Saiz D."/>
            <person name="Velazquez E."/>
            <person name="Menendez E."/>
            <person name="diCenzo G.C."/>
        </authorList>
    </citation>
    <scope>NUCLEOTIDE SEQUENCE [LARGE SCALE GENOMIC DNA]</scope>
    <source>
        <strain evidence="2 3">LMG 24692</strain>
        <plasmid evidence="2 3">unnamed</plasmid>
    </source>
</reference>
<keyword evidence="3" id="KW-1185">Reference proteome</keyword>
<dbReference type="PROSITE" id="PS50995">
    <property type="entry name" value="HTH_MARR_2"/>
    <property type="match status" value="1"/>
</dbReference>
<dbReference type="Pfam" id="PF12802">
    <property type="entry name" value="MarR_2"/>
    <property type="match status" value="1"/>
</dbReference>
<dbReference type="InterPro" id="IPR036390">
    <property type="entry name" value="WH_DNA-bd_sf"/>
</dbReference>
<sequence>MAEATGLTSGATTALIDRLERAGYVERIADPADRRRYRFASARTR</sequence>
<protein>
    <submittedName>
        <fullName evidence="2">MarR family transcriptional regulator</fullName>
    </submittedName>
</protein>
<dbReference type="EMBL" id="CP120375">
    <property type="protein sequence ID" value="WEX91820.1"/>
    <property type="molecule type" value="Genomic_DNA"/>
</dbReference>
<evidence type="ECO:0000313" key="2">
    <source>
        <dbReference type="EMBL" id="WEX91820.1"/>
    </source>
</evidence>
<dbReference type="RefSeq" id="WP_280663776.1">
    <property type="nucleotide sequence ID" value="NZ_CP120375.1"/>
</dbReference>
<organism evidence="2 3">
    <name type="scientific">Sinorhizobium garamanticum</name>
    <dbReference type="NCBI Taxonomy" id="680247"/>
    <lineage>
        <taxon>Bacteria</taxon>
        <taxon>Pseudomonadati</taxon>
        <taxon>Pseudomonadota</taxon>
        <taxon>Alphaproteobacteria</taxon>
        <taxon>Hyphomicrobiales</taxon>
        <taxon>Rhizobiaceae</taxon>
        <taxon>Sinorhizobium/Ensifer group</taxon>
        <taxon>Sinorhizobium</taxon>
    </lineage>
</organism>
<gene>
    <name evidence="2" type="ORF">PZN02_006106</name>
</gene>
<keyword evidence="2" id="KW-0614">Plasmid</keyword>
<dbReference type="InterPro" id="IPR000835">
    <property type="entry name" value="HTH_MarR-typ"/>
</dbReference>
<dbReference type="Gene3D" id="1.10.10.10">
    <property type="entry name" value="Winged helix-like DNA-binding domain superfamily/Winged helix DNA-binding domain"/>
    <property type="match status" value="1"/>
</dbReference>
<dbReference type="Proteomes" id="UP001229355">
    <property type="component" value="Plasmid unnamed"/>
</dbReference>
<proteinExistence type="predicted"/>
<geneLocation type="plasmid" evidence="2 3">
    <name>unnamed</name>
</geneLocation>
<evidence type="ECO:0000313" key="3">
    <source>
        <dbReference type="Proteomes" id="UP001229355"/>
    </source>
</evidence>
<name>A0ABY8DLQ2_9HYPH</name>
<evidence type="ECO:0000259" key="1">
    <source>
        <dbReference type="PROSITE" id="PS50995"/>
    </source>
</evidence>
<accession>A0ABY8DLQ2</accession>